<dbReference type="InterPro" id="IPR008949">
    <property type="entry name" value="Isoprenoid_synthase_dom_sf"/>
</dbReference>
<dbReference type="EMBL" id="JAERSG010000002">
    <property type="protein sequence ID" value="MBL0747607.1"/>
    <property type="molecule type" value="Genomic_DNA"/>
</dbReference>
<dbReference type="InterPro" id="IPR000092">
    <property type="entry name" value="Polyprenyl_synt"/>
</dbReference>
<dbReference type="InterPro" id="IPR033749">
    <property type="entry name" value="Polyprenyl_synt_CS"/>
</dbReference>
<comment type="cofactor">
    <cofactor evidence="1">
        <name>Mg(2+)</name>
        <dbReference type="ChEBI" id="CHEBI:18420"/>
    </cofactor>
</comment>
<reference evidence="7 8" key="1">
    <citation type="submission" date="2021-01" db="EMBL/GenBank/DDBJ databases">
        <title>Genome seq and assembly of Nocardiodes sp. G10.</title>
        <authorList>
            <person name="Chhetri G."/>
        </authorList>
    </citation>
    <scope>NUCLEOTIDE SEQUENCE [LARGE SCALE GENOMIC DNA]</scope>
    <source>
        <strain evidence="7 8">G10</strain>
    </source>
</reference>
<evidence type="ECO:0000256" key="6">
    <source>
        <dbReference type="RuleBase" id="RU004466"/>
    </source>
</evidence>
<evidence type="ECO:0000256" key="1">
    <source>
        <dbReference type="ARBA" id="ARBA00001946"/>
    </source>
</evidence>
<dbReference type="SFLD" id="SFLDS00005">
    <property type="entry name" value="Isoprenoid_Synthase_Type_I"/>
    <property type="match status" value="1"/>
</dbReference>
<comment type="similarity">
    <text evidence="2 6">Belongs to the FPP/GGPP synthase family.</text>
</comment>
<gene>
    <name evidence="7" type="ORF">JI751_08300</name>
</gene>
<dbReference type="Proteomes" id="UP000636918">
    <property type="component" value="Unassembled WGS sequence"/>
</dbReference>
<evidence type="ECO:0000256" key="2">
    <source>
        <dbReference type="ARBA" id="ARBA00006706"/>
    </source>
</evidence>
<dbReference type="PANTHER" id="PTHR12001">
    <property type="entry name" value="GERANYLGERANYL PYROPHOSPHATE SYNTHASE"/>
    <property type="match status" value="1"/>
</dbReference>
<evidence type="ECO:0000256" key="5">
    <source>
        <dbReference type="ARBA" id="ARBA00022842"/>
    </source>
</evidence>
<dbReference type="PROSITE" id="PS00723">
    <property type="entry name" value="POLYPRENYL_SYNTHASE_1"/>
    <property type="match status" value="1"/>
</dbReference>
<evidence type="ECO:0000313" key="8">
    <source>
        <dbReference type="Proteomes" id="UP000636918"/>
    </source>
</evidence>
<evidence type="ECO:0000313" key="7">
    <source>
        <dbReference type="EMBL" id="MBL0747607.1"/>
    </source>
</evidence>
<organism evidence="7 8">
    <name type="scientific">Nocardioides baculatus</name>
    <dbReference type="NCBI Taxonomy" id="2801337"/>
    <lineage>
        <taxon>Bacteria</taxon>
        <taxon>Bacillati</taxon>
        <taxon>Actinomycetota</taxon>
        <taxon>Actinomycetes</taxon>
        <taxon>Propionibacteriales</taxon>
        <taxon>Nocardioidaceae</taxon>
        <taxon>Nocardioides</taxon>
    </lineage>
</organism>
<sequence length="346" mass="36252">MISTATDTALQRLLDDGRARAATVDPHHVHLWDALVAATEGGKRFRPAMVTATHEALGGTHPDAAAEVGAAVELLHTAFVIHDDVIDDDHVRRGRPNVSGTFRARGQDLGAEDGGAGYGLTAAILAGDLALSAAVRAVALCGAEPLVVRHLLDLFDVALHTTAAGELSDVRLTLEPGTVTLDESLRMEEQKTSAYSFALPLQAGAVLAGADATTTARLGEAGRALGVAFQLVDDLIGVFGDPDRTGKSATCDLRTRKQTPLLVHARSSDQWDAIRGYVGRDLDDAELDEVRALLSSSGSRTFVEELAEQHLAEARSVLADLGIALDVVDAVTVRPPTVVDGSEVAA</sequence>
<evidence type="ECO:0000256" key="3">
    <source>
        <dbReference type="ARBA" id="ARBA00022679"/>
    </source>
</evidence>
<dbReference type="PANTHER" id="PTHR12001:SF85">
    <property type="entry name" value="SHORT CHAIN ISOPRENYL DIPHOSPHATE SYNTHASE"/>
    <property type="match status" value="1"/>
</dbReference>
<protein>
    <submittedName>
        <fullName evidence="7">Polyprenyl synthetase family protein</fullName>
    </submittedName>
</protein>
<keyword evidence="3 6" id="KW-0808">Transferase</keyword>
<keyword evidence="4" id="KW-0479">Metal-binding</keyword>
<name>A0ABS1L9J3_9ACTN</name>
<dbReference type="SUPFAM" id="SSF48576">
    <property type="entry name" value="Terpenoid synthases"/>
    <property type="match status" value="1"/>
</dbReference>
<keyword evidence="8" id="KW-1185">Reference proteome</keyword>
<dbReference type="RefSeq" id="WP_201935407.1">
    <property type="nucleotide sequence ID" value="NZ_JAERSG010000002.1"/>
</dbReference>
<comment type="caution">
    <text evidence="7">The sequence shown here is derived from an EMBL/GenBank/DDBJ whole genome shotgun (WGS) entry which is preliminary data.</text>
</comment>
<dbReference type="Gene3D" id="1.10.600.10">
    <property type="entry name" value="Farnesyl Diphosphate Synthase"/>
    <property type="match status" value="1"/>
</dbReference>
<dbReference type="PROSITE" id="PS00444">
    <property type="entry name" value="POLYPRENYL_SYNTHASE_2"/>
    <property type="match status" value="1"/>
</dbReference>
<proteinExistence type="inferred from homology"/>
<keyword evidence="5" id="KW-0460">Magnesium</keyword>
<dbReference type="Pfam" id="PF00348">
    <property type="entry name" value="polyprenyl_synt"/>
    <property type="match status" value="1"/>
</dbReference>
<evidence type="ECO:0000256" key="4">
    <source>
        <dbReference type="ARBA" id="ARBA00022723"/>
    </source>
</evidence>
<accession>A0ABS1L9J3</accession>